<name>A0A645I7W6_9ZZZZ</name>
<protein>
    <submittedName>
        <fullName evidence="1">Uncharacterized protein</fullName>
    </submittedName>
</protein>
<accession>A0A645I7W6</accession>
<gene>
    <name evidence="1" type="ORF">SDC9_195023</name>
</gene>
<dbReference type="AlphaFoldDB" id="A0A645I7W6"/>
<evidence type="ECO:0000313" key="1">
    <source>
        <dbReference type="EMBL" id="MPN47421.1"/>
    </source>
</evidence>
<dbReference type="EMBL" id="VSSQ01108901">
    <property type="protein sequence ID" value="MPN47421.1"/>
    <property type="molecule type" value="Genomic_DNA"/>
</dbReference>
<proteinExistence type="predicted"/>
<reference evidence="1" key="1">
    <citation type="submission" date="2019-08" db="EMBL/GenBank/DDBJ databases">
        <authorList>
            <person name="Kucharzyk K."/>
            <person name="Murdoch R.W."/>
            <person name="Higgins S."/>
            <person name="Loffler F."/>
        </authorList>
    </citation>
    <scope>NUCLEOTIDE SEQUENCE</scope>
</reference>
<comment type="caution">
    <text evidence="1">The sequence shown here is derived from an EMBL/GenBank/DDBJ whole genome shotgun (WGS) entry which is preliminary data.</text>
</comment>
<organism evidence="1">
    <name type="scientific">bioreactor metagenome</name>
    <dbReference type="NCBI Taxonomy" id="1076179"/>
    <lineage>
        <taxon>unclassified sequences</taxon>
        <taxon>metagenomes</taxon>
        <taxon>ecological metagenomes</taxon>
    </lineage>
</organism>
<sequence length="99" mass="11181">MLTLRLLESDNAVNGTKKKSNSNMNRTSLTRITCRHFRFAISSKTAKFVVPINIKIIVIISIEKLPYSPMLFSFVEKPPVDKAHIVCNKASNRPIPAIR</sequence>